<evidence type="ECO:0000259" key="6">
    <source>
        <dbReference type="PROSITE" id="PS50109"/>
    </source>
</evidence>
<evidence type="ECO:0000256" key="1">
    <source>
        <dbReference type="ARBA" id="ARBA00000085"/>
    </source>
</evidence>
<evidence type="ECO:0000313" key="7">
    <source>
        <dbReference type="EMBL" id="VUZ85173.1"/>
    </source>
</evidence>
<dbReference type="Pfam" id="PF02518">
    <property type="entry name" value="HATPase_c"/>
    <property type="match status" value="1"/>
</dbReference>
<dbReference type="InterPro" id="IPR036890">
    <property type="entry name" value="HATPase_C_sf"/>
</dbReference>
<dbReference type="AlphaFoldDB" id="A0A564ZJ22"/>
<accession>A0A564ZJ22</accession>
<dbReference type="PRINTS" id="PR00344">
    <property type="entry name" value="BCTRLSENSOR"/>
</dbReference>
<evidence type="ECO:0000256" key="2">
    <source>
        <dbReference type="ARBA" id="ARBA00012438"/>
    </source>
</evidence>
<dbReference type="InterPro" id="IPR004358">
    <property type="entry name" value="Sig_transdc_His_kin-like_C"/>
</dbReference>
<dbReference type="EC" id="2.7.13.3" evidence="2"/>
<evidence type="ECO:0000256" key="5">
    <source>
        <dbReference type="ARBA" id="ARBA00022777"/>
    </source>
</evidence>
<protein>
    <recommendedName>
        <fullName evidence="2">histidine kinase</fullName>
        <ecNumber evidence="2">2.7.13.3</ecNumber>
    </recommendedName>
</protein>
<sequence>MPTWASSKRTVISILAEVRLQADQKQLSQELCVDEAPPTLIADPVRLKQILLNLLSNAVKFTPDGGRITVTARRVSSFESLVSSSQPETRNPKPETPKSPEFVEISVADTGMGIKPDDLPRLFQEFVRLDAAMVKHIPGTGLGLALTKKLVELHGGEIAAASDGEGRGSVFTVRFPLAPSQ</sequence>
<keyword evidence="4 7" id="KW-0808">Transferase</keyword>
<dbReference type="Gene3D" id="3.30.565.10">
    <property type="entry name" value="Histidine kinase-like ATPase, C-terminal domain"/>
    <property type="match status" value="1"/>
</dbReference>
<dbReference type="PROSITE" id="PS50109">
    <property type="entry name" value="HIS_KIN"/>
    <property type="match status" value="1"/>
</dbReference>
<keyword evidence="8" id="KW-1185">Reference proteome</keyword>
<dbReference type="CDD" id="cd16922">
    <property type="entry name" value="HATPase_EvgS-ArcB-TorS-like"/>
    <property type="match status" value="1"/>
</dbReference>
<keyword evidence="3" id="KW-0597">Phosphoprotein</keyword>
<reference evidence="7 8" key="1">
    <citation type="submission" date="2019-07" db="EMBL/GenBank/DDBJ databases">
        <authorList>
            <person name="Cremers G."/>
        </authorList>
    </citation>
    <scope>NUCLEOTIDE SEQUENCE [LARGE SCALE GENOMIC DNA]</scope>
</reference>
<dbReference type="PANTHER" id="PTHR43047">
    <property type="entry name" value="TWO-COMPONENT HISTIDINE PROTEIN KINASE"/>
    <property type="match status" value="1"/>
</dbReference>
<evidence type="ECO:0000256" key="3">
    <source>
        <dbReference type="ARBA" id="ARBA00022553"/>
    </source>
</evidence>
<dbReference type="SMART" id="SM00387">
    <property type="entry name" value="HATPase_c"/>
    <property type="match status" value="1"/>
</dbReference>
<dbReference type="EMBL" id="CABIKM010000023">
    <property type="protein sequence ID" value="VUZ85173.1"/>
    <property type="molecule type" value="Genomic_DNA"/>
</dbReference>
<dbReference type="Proteomes" id="UP000334340">
    <property type="component" value="Unassembled WGS sequence"/>
</dbReference>
<gene>
    <name evidence="7" type="ORF">MELA_01549</name>
</gene>
<dbReference type="PANTHER" id="PTHR43047:SF72">
    <property type="entry name" value="OSMOSENSING HISTIDINE PROTEIN KINASE SLN1"/>
    <property type="match status" value="1"/>
</dbReference>
<dbReference type="GO" id="GO:0000155">
    <property type="term" value="F:phosphorelay sensor kinase activity"/>
    <property type="evidence" value="ECO:0007669"/>
    <property type="project" value="TreeGrafter"/>
</dbReference>
<feature type="domain" description="Histidine kinase" evidence="6">
    <location>
        <begin position="13"/>
        <end position="179"/>
    </location>
</feature>
<proteinExistence type="predicted"/>
<dbReference type="InterPro" id="IPR005467">
    <property type="entry name" value="His_kinase_dom"/>
</dbReference>
<name>A0A564ZJ22_9BACT</name>
<evidence type="ECO:0000256" key="4">
    <source>
        <dbReference type="ARBA" id="ARBA00022679"/>
    </source>
</evidence>
<dbReference type="SUPFAM" id="SSF55874">
    <property type="entry name" value="ATPase domain of HSP90 chaperone/DNA topoisomerase II/histidine kinase"/>
    <property type="match status" value="1"/>
</dbReference>
<organism evidence="7 8">
    <name type="scientific">Candidatus Methylomirabilis lanthanidiphila</name>
    <dbReference type="NCBI Taxonomy" id="2211376"/>
    <lineage>
        <taxon>Bacteria</taxon>
        <taxon>Candidatus Methylomirabilota</taxon>
        <taxon>Candidatus Methylomirabilia</taxon>
        <taxon>Candidatus Methylomirabilales</taxon>
        <taxon>Candidatus Methylomirabilaceae</taxon>
        <taxon>Candidatus Methylomirabilis</taxon>
    </lineage>
</organism>
<dbReference type="FunFam" id="3.30.565.10:FF:000006">
    <property type="entry name" value="Sensor histidine kinase WalK"/>
    <property type="match status" value="1"/>
</dbReference>
<evidence type="ECO:0000313" key="8">
    <source>
        <dbReference type="Proteomes" id="UP000334340"/>
    </source>
</evidence>
<dbReference type="InterPro" id="IPR003594">
    <property type="entry name" value="HATPase_dom"/>
</dbReference>
<dbReference type="GO" id="GO:0005886">
    <property type="term" value="C:plasma membrane"/>
    <property type="evidence" value="ECO:0007669"/>
    <property type="project" value="TreeGrafter"/>
</dbReference>
<comment type="catalytic activity">
    <reaction evidence="1">
        <text>ATP + protein L-histidine = ADP + protein N-phospho-L-histidine.</text>
        <dbReference type="EC" id="2.7.13.3"/>
    </reaction>
</comment>
<keyword evidence="5 7" id="KW-0418">Kinase</keyword>
<dbReference type="GO" id="GO:0009927">
    <property type="term" value="F:histidine phosphotransfer kinase activity"/>
    <property type="evidence" value="ECO:0007669"/>
    <property type="project" value="TreeGrafter"/>
</dbReference>